<dbReference type="EMBL" id="FZOT01000001">
    <property type="protein sequence ID" value="SNS11730.1"/>
    <property type="molecule type" value="Genomic_DNA"/>
</dbReference>
<keyword evidence="2" id="KW-0413">Isomerase</keyword>
<evidence type="ECO:0000259" key="1">
    <source>
        <dbReference type="Pfam" id="PF07883"/>
    </source>
</evidence>
<reference evidence="2 3" key="1">
    <citation type="submission" date="2017-06" db="EMBL/GenBank/DDBJ databases">
        <authorList>
            <person name="Kim H.J."/>
            <person name="Triplett B.A."/>
        </authorList>
    </citation>
    <scope>NUCLEOTIDE SEQUENCE [LARGE SCALE GENOMIC DNA]</scope>
    <source>
        <strain evidence="2 3">U15</strain>
    </source>
</reference>
<dbReference type="InterPro" id="IPR053146">
    <property type="entry name" value="QDO-like"/>
</dbReference>
<evidence type="ECO:0000313" key="3">
    <source>
        <dbReference type="Proteomes" id="UP000198284"/>
    </source>
</evidence>
<keyword evidence="3" id="KW-1185">Reference proteome</keyword>
<dbReference type="PANTHER" id="PTHR36440:SF1">
    <property type="entry name" value="PUTATIVE (AFU_ORTHOLOGUE AFUA_8G07350)-RELATED"/>
    <property type="match status" value="1"/>
</dbReference>
<dbReference type="InterPro" id="IPR013096">
    <property type="entry name" value="Cupin_2"/>
</dbReference>
<dbReference type="AlphaFoldDB" id="A0A239BUZ9"/>
<gene>
    <name evidence="2" type="ORF">SAMN06265795_10199</name>
</gene>
<dbReference type="Pfam" id="PF07883">
    <property type="entry name" value="Cupin_2"/>
    <property type="match status" value="1"/>
</dbReference>
<evidence type="ECO:0000313" key="2">
    <source>
        <dbReference type="EMBL" id="SNS11730.1"/>
    </source>
</evidence>
<sequence length="147" mass="16200">MSKQVVMMKQGQGETLHVLGAQVTFLCEADKTDRAWSLMEVVLPKHAGPPPHDHPWDEAYYVVNGQVKFLVGGKEQMVGAGEFLYTPGGTLHGFQGASDDPARVLIFDAPAHAESFFREVDREVKGPQEFAKVPAIGAKHQINFMRP</sequence>
<dbReference type="RefSeq" id="WP_176442273.1">
    <property type="nucleotide sequence ID" value="NZ_FZOT01000001.1"/>
</dbReference>
<dbReference type="InterPro" id="IPR011051">
    <property type="entry name" value="RmlC_Cupin_sf"/>
</dbReference>
<protein>
    <submittedName>
        <fullName evidence="2">Mannose-6-phosphate isomerase, cupin superfamily</fullName>
    </submittedName>
</protein>
<dbReference type="InterPro" id="IPR014710">
    <property type="entry name" value="RmlC-like_jellyroll"/>
</dbReference>
<feature type="domain" description="Cupin type-2" evidence="1">
    <location>
        <begin position="40"/>
        <end position="106"/>
    </location>
</feature>
<dbReference type="Proteomes" id="UP000198284">
    <property type="component" value="Unassembled WGS sequence"/>
</dbReference>
<dbReference type="Gene3D" id="2.60.120.10">
    <property type="entry name" value="Jelly Rolls"/>
    <property type="match status" value="1"/>
</dbReference>
<organism evidence="2 3">
    <name type="scientific">Noviherbaspirillum humi</name>
    <dbReference type="NCBI Taxonomy" id="1688639"/>
    <lineage>
        <taxon>Bacteria</taxon>
        <taxon>Pseudomonadati</taxon>
        <taxon>Pseudomonadota</taxon>
        <taxon>Betaproteobacteria</taxon>
        <taxon>Burkholderiales</taxon>
        <taxon>Oxalobacteraceae</taxon>
        <taxon>Noviherbaspirillum</taxon>
    </lineage>
</organism>
<accession>A0A239BUZ9</accession>
<name>A0A239BUZ9_9BURK</name>
<dbReference type="PANTHER" id="PTHR36440">
    <property type="entry name" value="PUTATIVE (AFU_ORTHOLOGUE AFUA_8G07350)-RELATED"/>
    <property type="match status" value="1"/>
</dbReference>
<proteinExistence type="predicted"/>
<dbReference type="SUPFAM" id="SSF51182">
    <property type="entry name" value="RmlC-like cupins"/>
    <property type="match status" value="1"/>
</dbReference>
<dbReference type="GO" id="GO:0016853">
    <property type="term" value="F:isomerase activity"/>
    <property type="evidence" value="ECO:0007669"/>
    <property type="project" value="UniProtKB-KW"/>
</dbReference>